<dbReference type="RefSeq" id="XP_010699555.1">
    <property type="nucleotide sequence ID" value="XM_010701253.1"/>
</dbReference>
<dbReference type="OrthoDB" id="243484at2759"/>
<dbReference type="VEuPathDB" id="TriTrypDB:LPAL13_240028900"/>
<protein>
    <recommendedName>
        <fullName evidence="5">Transmembrane protein</fullName>
    </recommendedName>
</protein>
<keyword evidence="2" id="KW-0472">Membrane</keyword>
<evidence type="ECO:0000313" key="3">
    <source>
        <dbReference type="EMBL" id="AIN98848.1"/>
    </source>
</evidence>
<feature type="transmembrane region" description="Helical" evidence="2">
    <location>
        <begin position="75"/>
        <end position="94"/>
    </location>
</feature>
<dbReference type="AlphaFoldDB" id="A0A088RSA1"/>
<dbReference type="KEGG" id="lpan:LPMP_242160"/>
<keyword evidence="2" id="KW-1133">Transmembrane helix</keyword>
<evidence type="ECO:0000313" key="4">
    <source>
        <dbReference type="Proteomes" id="UP000063063"/>
    </source>
</evidence>
<feature type="compositionally biased region" description="Polar residues" evidence="1">
    <location>
        <begin position="27"/>
        <end position="36"/>
    </location>
</feature>
<reference evidence="3 4" key="1">
    <citation type="journal article" date="2015" name="Sci. Rep.">
        <title>The genome of Leishmania panamensis: insights into genomics of the L. (Viannia) subgenus.</title>
        <authorList>
            <person name="Llanes A."/>
            <person name="Restrepo C.M."/>
            <person name="Vecchio G.D."/>
            <person name="Anguizola F.J."/>
            <person name="Lleonart R."/>
        </authorList>
    </citation>
    <scope>NUCLEOTIDE SEQUENCE [LARGE SCALE GENOMIC DNA]</scope>
    <source>
        <strain evidence="3 4">MHOM/PA/94/PSC-1</strain>
    </source>
</reference>
<sequence>MSKMTPKTRSCSKSTKRGRTRDAAEAPQSSWGSANTAEKKNEQRSQSARVGVQQNLERLSEKTVGFIRRYKWRCIALLAIVMVLVAVGVTVLLSPSEYPSSRERHPCLCAVAASTSNRLAKAALSRRNGVSGVHWRAEETGLDSLAFVTKCSGGAAVTLTGPFESVDQLRAALLAPFKDHRSRCVVWVTTPEAIKAVANALKELVENNALSGRAVVPVHSRAMLVLKSLESREQLKSSLPHRVVHMLTEV</sequence>
<evidence type="ECO:0008006" key="5">
    <source>
        <dbReference type="Google" id="ProtNLM"/>
    </source>
</evidence>
<dbReference type="GeneID" id="22575625"/>
<keyword evidence="2" id="KW-0812">Transmembrane</keyword>
<dbReference type="VEuPathDB" id="TriTrypDB:LPMP_242160"/>
<proteinExistence type="predicted"/>
<evidence type="ECO:0000256" key="2">
    <source>
        <dbReference type="SAM" id="Phobius"/>
    </source>
</evidence>
<feature type="compositionally biased region" description="Polar residues" evidence="1">
    <location>
        <begin position="1"/>
        <end position="13"/>
    </location>
</feature>
<feature type="region of interest" description="Disordered" evidence="1">
    <location>
        <begin position="1"/>
        <end position="51"/>
    </location>
</feature>
<organism evidence="3 4">
    <name type="scientific">Leishmania panamensis</name>
    <dbReference type="NCBI Taxonomy" id="5679"/>
    <lineage>
        <taxon>Eukaryota</taxon>
        <taxon>Discoba</taxon>
        <taxon>Euglenozoa</taxon>
        <taxon>Kinetoplastea</taxon>
        <taxon>Metakinetoplastina</taxon>
        <taxon>Trypanosomatida</taxon>
        <taxon>Trypanosomatidae</taxon>
        <taxon>Leishmaniinae</taxon>
        <taxon>Leishmania</taxon>
        <taxon>Leishmania guyanensis species complex</taxon>
    </lineage>
</organism>
<dbReference type="eggNOG" id="ENOG502S82F">
    <property type="taxonomic scope" value="Eukaryota"/>
</dbReference>
<evidence type="ECO:0000256" key="1">
    <source>
        <dbReference type="SAM" id="MobiDB-lite"/>
    </source>
</evidence>
<keyword evidence="4" id="KW-1185">Reference proteome</keyword>
<dbReference type="EMBL" id="CP009393">
    <property type="protein sequence ID" value="AIN98848.1"/>
    <property type="molecule type" value="Genomic_DNA"/>
</dbReference>
<name>A0A088RSA1_LEIPA</name>
<accession>A0A088RSA1</accession>
<dbReference type="Proteomes" id="UP000063063">
    <property type="component" value="Chromosome 24"/>
</dbReference>
<gene>
    <name evidence="3" type="ORF">LPMP_242160</name>
</gene>